<keyword evidence="3" id="KW-1185">Reference proteome</keyword>
<dbReference type="PANTHER" id="PTHR35043">
    <property type="entry name" value="TRANSCRIPTION FACTOR DOMAIN-CONTAINING PROTEIN"/>
    <property type="match status" value="1"/>
</dbReference>
<dbReference type="Proteomes" id="UP000578531">
    <property type="component" value="Unassembled WGS sequence"/>
</dbReference>
<reference evidence="2 3" key="1">
    <citation type="journal article" date="2020" name="Genomics">
        <title>Complete, high-quality genomes from long-read metagenomic sequencing of two wolf lichen thalli reveals enigmatic genome architecture.</title>
        <authorList>
            <person name="McKenzie S.K."/>
            <person name="Walston R.F."/>
            <person name="Allen J.L."/>
        </authorList>
    </citation>
    <scope>NUCLEOTIDE SEQUENCE [LARGE SCALE GENOMIC DNA]</scope>
    <source>
        <strain evidence="2">WasteWater2</strain>
    </source>
</reference>
<protein>
    <submittedName>
        <fullName evidence="2">Uncharacterized protein</fullName>
    </submittedName>
</protein>
<evidence type="ECO:0000313" key="3">
    <source>
        <dbReference type="Proteomes" id="UP000578531"/>
    </source>
</evidence>
<dbReference type="AlphaFoldDB" id="A0A8H6CJG5"/>
<feature type="transmembrane region" description="Helical" evidence="1">
    <location>
        <begin position="73"/>
        <end position="95"/>
    </location>
</feature>
<proteinExistence type="predicted"/>
<dbReference type="OrthoDB" id="3061561at2759"/>
<feature type="transmembrane region" description="Helical" evidence="1">
    <location>
        <begin position="320"/>
        <end position="340"/>
    </location>
</feature>
<keyword evidence="1" id="KW-0812">Transmembrane</keyword>
<feature type="transmembrane region" description="Helical" evidence="1">
    <location>
        <begin position="360"/>
        <end position="379"/>
    </location>
</feature>
<evidence type="ECO:0000256" key="1">
    <source>
        <dbReference type="SAM" id="Phobius"/>
    </source>
</evidence>
<gene>
    <name evidence="2" type="ORF">HO173_012976</name>
</gene>
<dbReference type="RefSeq" id="XP_037158331.1">
    <property type="nucleotide sequence ID" value="XM_037314805.1"/>
</dbReference>
<dbReference type="PANTHER" id="PTHR35043:SF7">
    <property type="entry name" value="TRANSCRIPTION FACTOR DOMAIN-CONTAINING PROTEIN"/>
    <property type="match status" value="1"/>
</dbReference>
<keyword evidence="1" id="KW-0472">Membrane</keyword>
<dbReference type="EMBL" id="JACCJC010000115">
    <property type="protein sequence ID" value="KAF6224633.1"/>
    <property type="molecule type" value="Genomic_DNA"/>
</dbReference>
<dbReference type="GeneID" id="59294608"/>
<comment type="caution">
    <text evidence="2">The sequence shown here is derived from an EMBL/GenBank/DDBJ whole genome shotgun (WGS) entry which is preliminary data.</text>
</comment>
<feature type="transmembrane region" description="Helical" evidence="1">
    <location>
        <begin position="23"/>
        <end position="43"/>
    </location>
</feature>
<accession>A0A8H6CJG5</accession>
<name>A0A8H6CJG5_9LECA</name>
<feature type="transmembrane region" description="Helical" evidence="1">
    <location>
        <begin position="287"/>
        <end position="308"/>
    </location>
</feature>
<organism evidence="2 3">
    <name type="scientific">Letharia columbiana</name>
    <dbReference type="NCBI Taxonomy" id="112416"/>
    <lineage>
        <taxon>Eukaryota</taxon>
        <taxon>Fungi</taxon>
        <taxon>Dikarya</taxon>
        <taxon>Ascomycota</taxon>
        <taxon>Pezizomycotina</taxon>
        <taxon>Lecanoromycetes</taxon>
        <taxon>OSLEUM clade</taxon>
        <taxon>Lecanoromycetidae</taxon>
        <taxon>Lecanorales</taxon>
        <taxon>Lecanorineae</taxon>
        <taxon>Parmeliaceae</taxon>
        <taxon>Letharia</taxon>
    </lineage>
</organism>
<evidence type="ECO:0000313" key="2">
    <source>
        <dbReference type="EMBL" id="KAF6224633.1"/>
    </source>
</evidence>
<feature type="transmembrane region" description="Helical" evidence="1">
    <location>
        <begin position="202"/>
        <end position="224"/>
    </location>
</feature>
<sequence length="402" mass="44963">MTANQTLVHGWKSTDCGRGTSDILWSCLSTILLCVWTVIHLPLPCCSVFQNGQPIRGEPSRRSLRNWIIRNGIVPAVVSVIAPEFLTFTAISELIEGRRIKKMMTEMNWTLTHSLFLQMGGFCLETPSGKRLQFDAIEIQSAIDAGKGTGHRSPDWLSKLEEVEESHINDHAMSSPLTKFIACSQALWMVTQVIARVCRHQAVTLLEVSTLAYAACALIAYVAWWEKPQNATLPIIIPCFDEDFPKGRTEDPMYCSDVEFSGYLWAGQNWVIHVSGRDEAKLIDGGLVPLCPAIFGAIHVASWNIRLLSNVEQWLWRASALYCCTAGLLNLSVGIDSLHLRRLVLDSRSYGGMVSPWTRLVIVSLYVLVRLFMIVEAFASLRELPPSAYESVHWSSFIPHTT</sequence>
<keyword evidence="1" id="KW-1133">Transmembrane helix</keyword>